<dbReference type="EMBL" id="SWLB01000016">
    <property type="protein sequence ID" value="KAF3328262.1"/>
    <property type="molecule type" value="Genomic_DNA"/>
</dbReference>
<dbReference type="SUPFAM" id="SSF52058">
    <property type="entry name" value="L domain-like"/>
    <property type="match status" value="1"/>
</dbReference>
<keyword evidence="9" id="KW-1185">Reference proteome</keyword>
<keyword evidence="3" id="KW-0677">Repeat</keyword>
<name>A0A833QY11_9POAL</name>
<evidence type="ECO:0000256" key="3">
    <source>
        <dbReference type="ARBA" id="ARBA00022737"/>
    </source>
</evidence>
<dbReference type="GO" id="GO:0006952">
    <property type="term" value="P:defense response"/>
    <property type="evidence" value="ECO:0007669"/>
    <property type="project" value="UniProtKB-KW"/>
</dbReference>
<proteinExistence type="inferred from homology"/>
<evidence type="ECO:0000313" key="9">
    <source>
        <dbReference type="Proteomes" id="UP000623129"/>
    </source>
</evidence>
<dbReference type="AlphaFoldDB" id="A0A833QY11"/>
<evidence type="ECO:0000259" key="7">
    <source>
        <dbReference type="Pfam" id="PF23598"/>
    </source>
</evidence>
<evidence type="ECO:0000256" key="5">
    <source>
        <dbReference type="ARBA" id="ARBA00022821"/>
    </source>
</evidence>
<keyword evidence="2" id="KW-0433">Leucine-rich repeat</keyword>
<dbReference type="PANTHER" id="PTHR47186">
    <property type="entry name" value="LEUCINE-RICH REPEAT-CONTAINING PROTEIN 57"/>
    <property type="match status" value="1"/>
</dbReference>
<protein>
    <submittedName>
        <fullName evidence="8">Putative disease resistance RPP13-like protein 1</fullName>
    </submittedName>
</protein>
<dbReference type="Pfam" id="PF23598">
    <property type="entry name" value="LRR_14"/>
    <property type="match status" value="1"/>
</dbReference>
<sequence length="373" mass="42270">MAGMLGTITNLISSCSKLLPSIRQNIPSSSPIESDNSRVVSDELNNLMRTVERIKATLCDAEEREIRDHSVKLWLDEIRKVAYAAEDLLSEYQYEFVCAEIAARDGSKRKLKHCGFGRLPESVCSLYNLQTLALYQCHKLVEIPEGIGNLVSLHFLLLSNCKIGILPESIGYLRNLKMFRILTCPLFELPETIGNFVQLEEFVLHECAIQNLCFLTRFEIYDCPSLQFLFAKPLVPLDLTEHFYEVLHFNSSIGLRNLTSLEDLKVHDCHVFELGEDELLPIVACKVEVSGCPKLRSWCQKNNFKYSSVHRLEGEDEDATSCFNIAEEICCRNGNRAGSEDTSIRDFGVGSLQNRISGDESNDEDEVNWDELV</sequence>
<evidence type="ECO:0000256" key="1">
    <source>
        <dbReference type="ARBA" id="ARBA00008894"/>
    </source>
</evidence>
<accession>A0A833QY11</accession>
<dbReference type="Gene3D" id="3.80.10.10">
    <property type="entry name" value="Ribonuclease Inhibitor"/>
    <property type="match status" value="1"/>
</dbReference>
<dbReference type="InterPro" id="IPR032675">
    <property type="entry name" value="LRR_dom_sf"/>
</dbReference>
<dbReference type="GO" id="GO:0000166">
    <property type="term" value="F:nucleotide binding"/>
    <property type="evidence" value="ECO:0007669"/>
    <property type="project" value="UniProtKB-KW"/>
</dbReference>
<dbReference type="Pfam" id="PF18052">
    <property type="entry name" value="Rx_N"/>
    <property type="match status" value="1"/>
</dbReference>
<organism evidence="8 9">
    <name type="scientific">Carex littledalei</name>
    <dbReference type="NCBI Taxonomy" id="544730"/>
    <lineage>
        <taxon>Eukaryota</taxon>
        <taxon>Viridiplantae</taxon>
        <taxon>Streptophyta</taxon>
        <taxon>Embryophyta</taxon>
        <taxon>Tracheophyta</taxon>
        <taxon>Spermatophyta</taxon>
        <taxon>Magnoliopsida</taxon>
        <taxon>Liliopsida</taxon>
        <taxon>Poales</taxon>
        <taxon>Cyperaceae</taxon>
        <taxon>Cyperoideae</taxon>
        <taxon>Cariceae</taxon>
        <taxon>Carex</taxon>
        <taxon>Carex subgen. Euthyceras</taxon>
    </lineage>
</organism>
<reference evidence="8" key="1">
    <citation type="submission" date="2020-01" db="EMBL/GenBank/DDBJ databases">
        <title>Genome sequence of Kobresia littledalei, the first chromosome-level genome in the family Cyperaceae.</title>
        <authorList>
            <person name="Qu G."/>
        </authorList>
    </citation>
    <scope>NUCLEOTIDE SEQUENCE</scope>
    <source>
        <strain evidence="8">C.B.Clarke</strain>
        <tissue evidence="8">Leaf</tissue>
    </source>
</reference>
<keyword evidence="5" id="KW-0611">Plant defense</keyword>
<dbReference type="OrthoDB" id="693657at2759"/>
<evidence type="ECO:0000256" key="4">
    <source>
        <dbReference type="ARBA" id="ARBA00022741"/>
    </source>
</evidence>
<dbReference type="InterPro" id="IPR041118">
    <property type="entry name" value="Rx_N"/>
</dbReference>
<gene>
    <name evidence="8" type="ORF">FCM35_KLT06868</name>
</gene>
<dbReference type="PANTHER" id="PTHR47186:SF3">
    <property type="entry name" value="OS09G0267800 PROTEIN"/>
    <property type="match status" value="1"/>
</dbReference>
<dbReference type="Proteomes" id="UP000623129">
    <property type="component" value="Unassembled WGS sequence"/>
</dbReference>
<keyword evidence="4" id="KW-0547">Nucleotide-binding</keyword>
<evidence type="ECO:0000313" key="8">
    <source>
        <dbReference type="EMBL" id="KAF3328262.1"/>
    </source>
</evidence>
<comment type="similarity">
    <text evidence="1">Belongs to the disease resistance NB-LRR family.</text>
</comment>
<comment type="caution">
    <text evidence="8">The sequence shown here is derived from an EMBL/GenBank/DDBJ whole genome shotgun (WGS) entry which is preliminary data.</text>
</comment>
<dbReference type="InterPro" id="IPR055414">
    <property type="entry name" value="LRR_R13L4/SHOC2-like"/>
</dbReference>
<evidence type="ECO:0000256" key="2">
    <source>
        <dbReference type="ARBA" id="ARBA00022614"/>
    </source>
</evidence>
<feature type="domain" description="Disease resistance R13L4/SHOC-2-like LRR" evidence="7">
    <location>
        <begin position="121"/>
        <end position="207"/>
    </location>
</feature>
<evidence type="ECO:0000259" key="6">
    <source>
        <dbReference type="Pfam" id="PF18052"/>
    </source>
</evidence>
<feature type="domain" description="Disease resistance N-terminal" evidence="6">
    <location>
        <begin position="37"/>
        <end position="104"/>
    </location>
</feature>